<evidence type="ECO:0000313" key="7">
    <source>
        <dbReference type="Proteomes" id="UP000072421"/>
    </source>
</evidence>
<organism evidence="6">
    <name type="scientific">Collimonas fungivorans</name>
    <dbReference type="NCBI Taxonomy" id="158899"/>
    <lineage>
        <taxon>Bacteria</taxon>
        <taxon>Pseudomonadati</taxon>
        <taxon>Pseudomonadota</taxon>
        <taxon>Betaproteobacteria</taxon>
        <taxon>Burkholderiales</taxon>
        <taxon>Oxalobacteraceae</taxon>
        <taxon>Collimonas</taxon>
    </lineage>
</organism>
<dbReference type="PATRIC" id="fig|158899.10.peg.4940"/>
<dbReference type="GO" id="GO:0030246">
    <property type="term" value="F:carbohydrate binding"/>
    <property type="evidence" value="ECO:0007669"/>
    <property type="project" value="UniProtKB-UniRule"/>
</dbReference>
<proteinExistence type="inferred from homology"/>
<dbReference type="AlphaFoldDB" id="A0A127PIE7"/>
<feature type="active site" evidence="5">
    <location>
        <position position="154"/>
    </location>
</feature>
<evidence type="ECO:0000256" key="5">
    <source>
        <dbReference type="PIRSR" id="PIRSR016020-1"/>
    </source>
</evidence>
<dbReference type="InterPro" id="IPR011013">
    <property type="entry name" value="Gal_mutarotase_sf_dom"/>
</dbReference>
<dbReference type="InterPro" id="IPR014718">
    <property type="entry name" value="GH-type_carb-bd"/>
</dbReference>
<dbReference type="Pfam" id="PF01263">
    <property type="entry name" value="Aldose_epim"/>
    <property type="match status" value="1"/>
</dbReference>
<comment type="catalytic activity">
    <reaction evidence="1">
        <text>alpha-D-glucose 6-phosphate = beta-D-glucose 6-phosphate</text>
        <dbReference type="Rhea" id="RHEA:16249"/>
        <dbReference type="ChEBI" id="CHEBI:58225"/>
        <dbReference type="ChEBI" id="CHEBI:58247"/>
        <dbReference type="EC" id="5.1.3.15"/>
    </reaction>
</comment>
<dbReference type="GO" id="GO:0005737">
    <property type="term" value="C:cytoplasm"/>
    <property type="evidence" value="ECO:0007669"/>
    <property type="project" value="TreeGrafter"/>
</dbReference>
<dbReference type="InterPro" id="IPR008183">
    <property type="entry name" value="Aldose_1/G6P_1-epimerase"/>
</dbReference>
<keyword evidence="3 4" id="KW-0413">Isomerase</keyword>
<dbReference type="CDD" id="cd09020">
    <property type="entry name" value="D-hex-6-P-epi_like"/>
    <property type="match status" value="1"/>
</dbReference>
<dbReference type="PIRSF" id="PIRSF016020">
    <property type="entry name" value="PHexose_mutarotase"/>
    <property type="match status" value="1"/>
</dbReference>
<reference evidence="6 7" key="1">
    <citation type="submission" date="2015-11" db="EMBL/GenBank/DDBJ databases">
        <title>Exploring the genomic traits of fungus-feeding bacterial genus Collimonas.</title>
        <authorList>
            <person name="Song C."/>
            <person name="Schmidt R."/>
            <person name="de Jager V."/>
            <person name="Krzyzanowska D."/>
            <person name="Jongedijk E."/>
            <person name="Cankar K."/>
            <person name="Beekwilder J."/>
            <person name="van Veen A."/>
            <person name="de Boer W."/>
            <person name="van Veen J.A."/>
            <person name="Garbeva P."/>
        </authorList>
    </citation>
    <scope>NUCLEOTIDE SEQUENCE [LARGE SCALE GENOMIC DNA]</scope>
    <source>
        <strain evidence="6 7">Ter6</strain>
    </source>
</reference>
<dbReference type="SUPFAM" id="SSF74650">
    <property type="entry name" value="Galactose mutarotase-like"/>
    <property type="match status" value="1"/>
</dbReference>
<dbReference type="PANTHER" id="PTHR11122">
    <property type="entry name" value="APOSPORY-ASSOCIATED PROTEIN C-RELATED"/>
    <property type="match status" value="1"/>
</dbReference>
<evidence type="ECO:0000256" key="2">
    <source>
        <dbReference type="ARBA" id="ARBA00005866"/>
    </source>
</evidence>
<protein>
    <recommendedName>
        <fullName evidence="4">Putative glucose-6-phosphate 1-epimerase</fullName>
        <ecNumber evidence="4">5.1.3.15</ecNumber>
    </recommendedName>
</protein>
<dbReference type="EMBL" id="CP013232">
    <property type="protein sequence ID" value="AMO97582.1"/>
    <property type="molecule type" value="Genomic_DNA"/>
</dbReference>
<feature type="active site" evidence="5">
    <location>
        <position position="255"/>
    </location>
</feature>
<evidence type="ECO:0000256" key="3">
    <source>
        <dbReference type="ARBA" id="ARBA00023235"/>
    </source>
</evidence>
<dbReference type="GO" id="GO:0047938">
    <property type="term" value="F:glucose-6-phosphate 1-epimerase activity"/>
    <property type="evidence" value="ECO:0007669"/>
    <property type="project" value="UniProtKB-UniRule"/>
</dbReference>
<name>A0A127PIE7_9BURK</name>
<gene>
    <name evidence="6" type="ORF">CFter6_5009</name>
</gene>
<dbReference type="InterPro" id="IPR025532">
    <property type="entry name" value="G6P_1-epimerase"/>
</dbReference>
<dbReference type="GO" id="GO:0005975">
    <property type="term" value="P:carbohydrate metabolic process"/>
    <property type="evidence" value="ECO:0007669"/>
    <property type="project" value="InterPro"/>
</dbReference>
<dbReference type="Gene3D" id="2.70.98.10">
    <property type="match status" value="1"/>
</dbReference>
<evidence type="ECO:0000256" key="1">
    <source>
        <dbReference type="ARBA" id="ARBA00001096"/>
    </source>
</evidence>
<dbReference type="Proteomes" id="UP000072421">
    <property type="component" value="Chromosome"/>
</dbReference>
<sequence length="288" mass="31668">MLNPKNLQETNDFIIAIAADGARVEVALHGGHVCSWRGPDGVERLFMSPLNSWRSDAAIRGGIPVIFPQFASEGPLPKHGFARLSAWALLESSRQVDGSGLICLGLTDSEQTRQVFPHAFALELRITFSGQSLNTELVVKNTGSQPFEFTCALHTYLNAQVAEAALYGLKGYRYRDSVDNRRIKVAEEEVLHVTEEVDRVYFAVDKPITLSSHKQSMIVTQNGFADAVVWNPWENGCAKIADLKLDSYQQFVCIEAAAVEHPLQLAPNASWSGSQNLECVLVARPASN</sequence>
<dbReference type="PANTHER" id="PTHR11122:SF13">
    <property type="entry name" value="GLUCOSE-6-PHOSPHATE 1-EPIMERASE"/>
    <property type="match status" value="1"/>
</dbReference>
<accession>A0A127PIE7</accession>
<dbReference type="RefSeq" id="WP_167351432.1">
    <property type="nucleotide sequence ID" value="NZ_CP013232.1"/>
</dbReference>
<evidence type="ECO:0000256" key="4">
    <source>
        <dbReference type="PIRNR" id="PIRNR016020"/>
    </source>
</evidence>
<dbReference type="EC" id="5.1.3.15" evidence="4"/>
<evidence type="ECO:0000313" key="6">
    <source>
        <dbReference type="EMBL" id="AMO97582.1"/>
    </source>
</evidence>
<comment type="similarity">
    <text evidence="2 4">Belongs to the glucose-6-phosphate 1-epimerase family.</text>
</comment>